<dbReference type="SUPFAM" id="SSF51905">
    <property type="entry name" value="FAD/NAD(P)-binding domain"/>
    <property type="match status" value="1"/>
</dbReference>
<sequence>MKFNEVVQSREWDEEEGLWHVSVRNALTGQIINDTCHVLIGANGLLNSWKYPPDANVQDFRGRLIHTARWPDDYGPEQWANDRVAVLGSGASAIQVVPTIQPHVKHLDVFVRTPVWFAEIAGHSGENTDYAPEERERLRNDTEALVTTAKSIEDGLNGIQGIKAMMTSSAESQMVRKLFQTRMREYLTDDKIYRPLLPDFAVGCRRLTPGNPFMKAIQKPNVSLHKAAVNQVRGSTVIGDNGDEVEVDTLTCATGFDVGYVPKYRMQGRGGITLQDTSPGIRSWRVVIYHRTLLMTDWRRSSTLSSLRSRRMGGPREGVAWSMRVLARQRSIVRA</sequence>
<dbReference type="EMBL" id="CP090171">
    <property type="protein sequence ID" value="UJO21443.1"/>
    <property type="molecule type" value="Genomic_DNA"/>
</dbReference>
<keyword evidence="3" id="KW-1185">Reference proteome</keyword>
<comment type="similarity">
    <text evidence="1">Belongs to the FAD-binding monooxygenase family.</text>
</comment>
<dbReference type="AlphaFoldDB" id="A0A9Q8UT40"/>
<evidence type="ECO:0000313" key="2">
    <source>
        <dbReference type="EMBL" id="UJO21443.1"/>
    </source>
</evidence>
<dbReference type="PANTHER" id="PTHR42877">
    <property type="entry name" value="L-ORNITHINE N(5)-MONOOXYGENASE-RELATED"/>
    <property type="match status" value="1"/>
</dbReference>
<dbReference type="Gene3D" id="3.50.50.60">
    <property type="entry name" value="FAD/NAD(P)-binding domain"/>
    <property type="match status" value="1"/>
</dbReference>
<dbReference type="OrthoDB" id="74360at2759"/>
<keyword evidence="2" id="KW-0503">Monooxygenase</keyword>
<proteinExistence type="inferred from homology"/>
<dbReference type="GeneID" id="71989562"/>
<dbReference type="InterPro" id="IPR036188">
    <property type="entry name" value="FAD/NAD-bd_sf"/>
</dbReference>
<accession>A0A9Q8UT40</accession>
<dbReference type="Proteomes" id="UP000756132">
    <property type="component" value="Chromosome 9"/>
</dbReference>
<organism evidence="2 3">
    <name type="scientific">Passalora fulva</name>
    <name type="common">Tomato leaf mold</name>
    <name type="synonym">Cladosporium fulvum</name>
    <dbReference type="NCBI Taxonomy" id="5499"/>
    <lineage>
        <taxon>Eukaryota</taxon>
        <taxon>Fungi</taxon>
        <taxon>Dikarya</taxon>
        <taxon>Ascomycota</taxon>
        <taxon>Pezizomycotina</taxon>
        <taxon>Dothideomycetes</taxon>
        <taxon>Dothideomycetidae</taxon>
        <taxon>Mycosphaerellales</taxon>
        <taxon>Mycosphaerellaceae</taxon>
        <taxon>Fulvia</taxon>
    </lineage>
</organism>
<reference evidence="2" key="2">
    <citation type="journal article" date="2022" name="Microb. Genom.">
        <title>A chromosome-scale genome assembly of the tomato pathogen Cladosporium fulvum reveals a compartmentalized genome architecture and the presence of a dispensable chromosome.</title>
        <authorList>
            <person name="Zaccaron A.Z."/>
            <person name="Chen L.H."/>
            <person name="Samaras A."/>
            <person name="Stergiopoulos I."/>
        </authorList>
    </citation>
    <scope>NUCLEOTIDE SEQUENCE</scope>
    <source>
        <strain evidence="2">Race5_Kim</strain>
    </source>
</reference>
<dbReference type="InterPro" id="IPR051209">
    <property type="entry name" value="FAD-bind_Monooxygenase_sf"/>
</dbReference>
<name>A0A9Q8UT40_PASFU</name>
<reference evidence="2" key="1">
    <citation type="submission" date="2021-12" db="EMBL/GenBank/DDBJ databases">
        <authorList>
            <person name="Zaccaron A."/>
            <person name="Stergiopoulos I."/>
        </authorList>
    </citation>
    <scope>NUCLEOTIDE SEQUENCE</scope>
    <source>
        <strain evidence="2">Race5_Kim</strain>
    </source>
</reference>
<keyword evidence="2" id="KW-0560">Oxidoreductase</keyword>
<evidence type="ECO:0000256" key="1">
    <source>
        <dbReference type="ARBA" id="ARBA00010139"/>
    </source>
</evidence>
<dbReference type="RefSeq" id="XP_047765809.1">
    <property type="nucleotide sequence ID" value="XM_047908832.1"/>
</dbReference>
<dbReference type="PANTHER" id="PTHR42877:SF1">
    <property type="entry name" value="FAD-BINDING MONOOXYGENASE STCW"/>
    <property type="match status" value="1"/>
</dbReference>
<gene>
    <name evidence="2" type="ORF">CLAFUR5_09684</name>
</gene>
<protein>
    <submittedName>
        <fullName evidence="2">FAD-binding monooxygenase moxY</fullName>
    </submittedName>
</protein>
<dbReference type="GO" id="GO:0004497">
    <property type="term" value="F:monooxygenase activity"/>
    <property type="evidence" value="ECO:0007669"/>
    <property type="project" value="UniProtKB-KW"/>
</dbReference>
<dbReference type="KEGG" id="ffu:CLAFUR5_09684"/>
<evidence type="ECO:0000313" key="3">
    <source>
        <dbReference type="Proteomes" id="UP000756132"/>
    </source>
</evidence>